<dbReference type="GeneTree" id="ENSGT01120000272811"/>
<dbReference type="GO" id="GO:0008270">
    <property type="term" value="F:zinc ion binding"/>
    <property type="evidence" value="ECO:0007669"/>
    <property type="project" value="UniProtKB-KW"/>
</dbReference>
<dbReference type="Pfam" id="PF05485">
    <property type="entry name" value="THAP"/>
    <property type="match status" value="1"/>
</dbReference>
<dbReference type="InterPro" id="IPR038441">
    <property type="entry name" value="THAP_Znf_sf"/>
</dbReference>
<evidence type="ECO:0000256" key="2">
    <source>
        <dbReference type="ARBA" id="ARBA00022771"/>
    </source>
</evidence>
<reference evidence="8" key="3">
    <citation type="submission" date="2025-09" db="UniProtKB">
        <authorList>
            <consortium name="Ensembl"/>
        </authorList>
    </citation>
    <scope>IDENTIFICATION</scope>
    <source>
        <strain evidence="8">Hd-rR</strain>
    </source>
</reference>
<evidence type="ECO:0000256" key="1">
    <source>
        <dbReference type="ARBA" id="ARBA00022723"/>
    </source>
</evidence>
<accession>A0A3B3HFQ2</accession>
<sequence>STRSLFEQLYSAQNNKTTSARGNVSFHVFPKNVAVREKWIEFLGHGNVKKHTWVCSQHFTQDCFYNWQEKKMGFASKLILKPDAVPSIRTQLSRQAVSEPVSLFCCRGAKINHCLFC</sequence>
<keyword evidence="2 5" id="KW-0863">Zinc-finger</keyword>
<evidence type="ECO:0000313" key="8">
    <source>
        <dbReference type="Ensembl" id="ENSORLP00000030470.1"/>
    </source>
</evidence>
<evidence type="ECO:0000256" key="6">
    <source>
        <dbReference type="RuleBase" id="RU369073"/>
    </source>
</evidence>
<dbReference type="InParanoid" id="A0A3B3HFQ2"/>
<evidence type="ECO:0000313" key="9">
    <source>
        <dbReference type="Proteomes" id="UP000001038"/>
    </source>
</evidence>
<dbReference type="GO" id="GO:0005654">
    <property type="term" value="C:nucleoplasm"/>
    <property type="evidence" value="ECO:0007669"/>
    <property type="project" value="UniProtKB-SubCell"/>
</dbReference>
<keyword evidence="6" id="KW-0175">Coiled coil</keyword>
<dbReference type="PANTHER" id="PTHR46600">
    <property type="entry name" value="THAP DOMAIN-CONTAINING"/>
    <property type="match status" value="1"/>
</dbReference>
<name>A0A3B3HFQ2_ORYLA</name>
<keyword evidence="6" id="KW-0131">Cell cycle</keyword>
<keyword evidence="6" id="KW-0804">Transcription</keyword>
<feature type="domain" description="THAP-type" evidence="7">
    <location>
        <begin position="6"/>
        <end position="89"/>
    </location>
</feature>
<dbReference type="SMART" id="SM00692">
    <property type="entry name" value="DM3"/>
    <property type="match status" value="1"/>
</dbReference>
<evidence type="ECO:0000256" key="4">
    <source>
        <dbReference type="ARBA" id="ARBA00023125"/>
    </source>
</evidence>
<keyword evidence="9" id="KW-1185">Reference proteome</keyword>
<reference evidence="8 9" key="1">
    <citation type="journal article" date="2007" name="Nature">
        <title>The medaka draft genome and insights into vertebrate genome evolution.</title>
        <authorList>
            <person name="Kasahara M."/>
            <person name="Naruse K."/>
            <person name="Sasaki S."/>
            <person name="Nakatani Y."/>
            <person name="Qu W."/>
            <person name="Ahsan B."/>
            <person name="Yamada T."/>
            <person name="Nagayasu Y."/>
            <person name="Doi K."/>
            <person name="Kasai Y."/>
            <person name="Jindo T."/>
            <person name="Kobayashi D."/>
            <person name="Shimada A."/>
            <person name="Toyoda A."/>
            <person name="Kuroki Y."/>
            <person name="Fujiyama A."/>
            <person name="Sasaki T."/>
            <person name="Shimizu A."/>
            <person name="Asakawa S."/>
            <person name="Shimizu N."/>
            <person name="Hashimoto S."/>
            <person name="Yang J."/>
            <person name="Lee Y."/>
            <person name="Matsushima K."/>
            <person name="Sugano S."/>
            <person name="Sakaizumi M."/>
            <person name="Narita T."/>
            <person name="Ohishi K."/>
            <person name="Haga S."/>
            <person name="Ohta F."/>
            <person name="Nomoto H."/>
            <person name="Nogata K."/>
            <person name="Morishita T."/>
            <person name="Endo T."/>
            <person name="Shin-I T."/>
            <person name="Takeda H."/>
            <person name="Morishita S."/>
            <person name="Kohara Y."/>
        </authorList>
    </citation>
    <scope>NUCLEOTIDE SEQUENCE [LARGE SCALE GENOMIC DNA]</scope>
    <source>
        <strain evidence="8 9">Hd-rR</strain>
    </source>
</reference>
<comment type="similarity">
    <text evidence="6">Belongs to the THAP1 family.</text>
</comment>
<dbReference type="GO" id="GO:0043565">
    <property type="term" value="F:sequence-specific DNA binding"/>
    <property type="evidence" value="ECO:0007669"/>
    <property type="project" value="UniProtKB-UniRule"/>
</dbReference>
<dbReference type="SMART" id="SM00980">
    <property type="entry name" value="THAP"/>
    <property type="match status" value="1"/>
</dbReference>
<evidence type="ECO:0000256" key="5">
    <source>
        <dbReference type="PROSITE-ProRule" id="PRU00309"/>
    </source>
</evidence>
<dbReference type="GO" id="GO:0001935">
    <property type="term" value="P:endothelial cell proliferation"/>
    <property type="evidence" value="ECO:0007669"/>
    <property type="project" value="UniProtKB-UniRule"/>
</dbReference>
<evidence type="ECO:0000256" key="3">
    <source>
        <dbReference type="ARBA" id="ARBA00022833"/>
    </source>
</evidence>
<organism evidence="8 9">
    <name type="scientific">Oryzias latipes</name>
    <name type="common">Japanese rice fish</name>
    <name type="synonym">Japanese killifish</name>
    <dbReference type="NCBI Taxonomy" id="8090"/>
    <lineage>
        <taxon>Eukaryota</taxon>
        <taxon>Metazoa</taxon>
        <taxon>Chordata</taxon>
        <taxon>Craniata</taxon>
        <taxon>Vertebrata</taxon>
        <taxon>Euteleostomi</taxon>
        <taxon>Actinopterygii</taxon>
        <taxon>Neopterygii</taxon>
        <taxon>Teleostei</taxon>
        <taxon>Neoteleostei</taxon>
        <taxon>Acanthomorphata</taxon>
        <taxon>Ovalentaria</taxon>
        <taxon>Atherinomorphae</taxon>
        <taxon>Beloniformes</taxon>
        <taxon>Adrianichthyidae</taxon>
        <taxon>Oryziinae</taxon>
        <taxon>Oryzias</taxon>
    </lineage>
</organism>
<keyword evidence="3" id="KW-0862">Zinc</keyword>
<dbReference type="InterPro" id="IPR006612">
    <property type="entry name" value="THAP_Znf"/>
</dbReference>
<keyword evidence="1" id="KW-0479">Metal-binding</keyword>
<dbReference type="Ensembl" id="ENSORLT00000028600.1">
    <property type="protein sequence ID" value="ENSORLP00000030470.1"/>
    <property type="gene ID" value="ENSORLG00000027377.1"/>
</dbReference>
<comment type="subcellular location">
    <subcellularLocation>
        <location evidence="6">Nucleus</location>
        <location evidence="6">Nucleoplasm</location>
    </subcellularLocation>
</comment>
<comment type="function">
    <text evidence="6">DNA-binding transcription regulator that regulates endothelial cell proliferation and G1/S cell-cycle progression. Specifically binds the 5'-[AT]NTNN[GT]GGCA[AGT]-3' core DNA sequence and acts by modulating expression of pRB-E2F cell-cycle target genes.</text>
</comment>
<protein>
    <recommendedName>
        <fullName evidence="6">THAP domain-containing protein 1</fullName>
    </recommendedName>
</protein>
<dbReference type="GO" id="GO:0003700">
    <property type="term" value="F:DNA-binding transcription factor activity"/>
    <property type="evidence" value="ECO:0007669"/>
    <property type="project" value="UniProtKB-UniRule"/>
</dbReference>
<dbReference type="PANTHER" id="PTHR46600:SF11">
    <property type="entry name" value="THAP DOMAIN-CONTAINING PROTEIN 10"/>
    <property type="match status" value="1"/>
</dbReference>
<dbReference type="Proteomes" id="UP000001038">
    <property type="component" value="Chromosome 22"/>
</dbReference>
<dbReference type="InterPro" id="IPR026516">
    <property type="entry name" value="THAP1/10"/>
</dbReference>
<evidence type="ECO:0000259" key="7">
    <source>
        <dbReference type="PROSITE" id="PS50950"/>
    </source>
</evidence>
<keyword evidence="6" id="KW-0805">Transcription regulation</keyword>
<dbReference type="SUPFAM" id="SSF57716">
    <property type="entry name" value="Glucocorticoid receptor-like (DNA-binding domain)"/>
    <property type="match status" value="1"/>
</dbReference>
<dbReference type="AlphaFoldDB" id="A0A3B3HFQ2"/>
<dbReference type="PROSITE" id="PS50950">
    <property type="entry name" value="ZF_THAP"/>
    <property type="match status" value="1"/>
</dbReference>
<dbReference type="Gene3D" id="6.20.210.20">
    <property type="entry name" value="THAP domain"/>
    <property type="match status" value="1"/>
</dbReference>
<keyword evidence="4 5" id="KW-0238">DNA-binding</keyword>
<proteinExistence type="inferred from homology"/>
<keyword evidence="6" id="KW-0539">Nucleus</keyword>
<dbReference type="Bgee" id="ENSORLG00000027377">
    <property type="expression patterns" value="Expressed in testis and 14 other cell types or tissues"/>
</dbReference>
<reference evidence="8" key="2">
    <citation type="submission" date="2025-08" db="UniProtKB">
        <authorList>
            <consortium name="Ensembl"/>
        </authorList>
    </citation>
    <scope>IDENTIFICATION</scope>
    <source>
        <strain evidence="8">Hd-rR</strain>
    </source>
</reference>